<dbReference type="GO" id="GO:0043565">
    <property type="term" value="F:sequence-specific DNA binding"/>
    <property type="evidence" value="ECO:0007669"/>
    <property type="project" value="InterPro"/>
</dbReference>
<accession>A0A316A830</accession>
<keyword evidence="2 5" id="KW-0238">DNA-binding</keyword>
<dbReference type="GO" id="GO:0043200">
    <property type="term" value="P:response to amino acid"/>
    <property type="evidence" value="ECO:0007669"/>
    <property type="project" value="TreeGrafter"/>
</dbReference>
<dbReference type="SMART" id="SM00344">
    <property type="entry name" value="HTH_ASNC"/>
    <property type="match status" value="2"/>
</dbReference>
<dbReference type="PRINTS" id="PR00033">
    <property type="entry name" value="HTHASNC"/>
</dbReference>
<protein>
    <submittedName>
        <fullName evidence="5">DNA-binding Lrp family transcriptional regulator</fullName>
    </submittedName>
</protein>
<keyword evidence="3" id="KW-0804">Transcription</keyword>
<sequence length="328" mass="35218">MVVSDAFTAGERQLLQALQIDGRAPFRVLAEVLGVSDQTVARRWARLRESGRARVVGLTAPLRLGRASWMVRVRTHPDAALDVATAIARREDTSWVHITSGGTEIVCSTQTDRVLGADSLLLGVLPRSRRVVEVTAHQLLHVFHGGTDSPLLKWGALDEAQVAALVAQRPPVEVTDDVVVLDDLDRALVRLLAVDGRARVEDLSAHTGVPASTVRRRLDALRRSGALYFDVEFDSRRFDTGAPTLVWAKVAPRDLDAAGEGLAELPATAFAAAVTGPSNLYAVLTTQTSAELYRLLSGPVAELPGLTGLESSPVLRNVKAGAPLLTMR</sequence>
<comment type="caution">
    <text evidence="5">The sequence shown here is derived from an EMBL/GenBank/DDBJ whole genome shotgun (WGS) entry which is preliminary data.</text>
</comment>
<evidence type="ECO:0000256" key="1">
    <source>
        <dbReference type="ARBA" id="ARBA00023015"/>
    </source>
</evidence>
<keyword evidence="6" id="KW-1185">Reference proteome</keyword>
<evidence type="ECO:0000256" key="2">
    <source>
        <dbReference type="ARBA" id="ARBA00023125"/>
    </source>
</evidence>
<dbReference type="Gene3D" id="3.30.70.920">
    <property type="match status" value="1"/>
</dbReference>
<dbReference type="GO" id="GO:0005829">
    <property type="term" value="C:cytosol"/>
    <property type="evidence" value="ECO:0007669"/>
    <property type="project" value="TreeGrafter"/>
</dbReference>
<keyword evidence="1" id="KW-0805">Transcription regulation</keyword>
<dbReference type="InterPro" id="IPR036390">
    <property type="entry name" value="WH_DNA-bd_sf"/>
</dbReference>
<dbReference type="EMBL" id="QGDQ01000011">
    <property type="protein sequence ID" value="PWJ53599.1"/>
    <property type="molecule type" value="Genomic_DNA"/>
</dbReference>
<dbReference type="InterPro" id="IPR000485">
    <property type="entry name" value="AsnC-type_HTH_dom"/>
</dbReference>
<dbReference type="SUPFAM" id="SSF46785">
    <property type="entry name" value="Winged helix' DNA-binding domain"/>
    <property type="match status" value="2"/>
</dbReference>
<dbReference type="Proteomes" id="UP000245469">
    <property type="component" value="Unassembled WGS sequence"/>
</dbReference>
<feature type="domain" description="HTH asnC-type" evidence="4">
    <location>
        <begin position="181"/>
        <end position="243"/>
    </location>
</feature>
<dbReference type="InterPro" id="IPR036388">
    <property type="entry name" value="WH-like_DNA-bd_sf"/>
</dbReference>
<evidence type="ECO:0000313" key="5">
    <source>
        <dbReference type="EMBL" id="PWJ53599.1"/>
    </source>
</evidence>
<organism evidence="5 6">
    <name type="scientific">Quadrisphaera granulorum</name>
    <dbReference type="NCBI Taxonomy" id="317664"/>
    <lineage>
        <taxon>Bacteria</taxon>
        <taxon>Bacillati</taxon>
        <taxon>Actinomycetota</taxon>
        <taxon>Actinomycetes</taxon>
        <taxon>Kineosporiales</taxon>
        <taxon>Kineosporiaceae</taxon>
        <taxon>Quadrisphaera</taxon>
    </lineage>
</organism>
<evidence type="ECO:0000256" key="3">
    <source>
        <dbReference type="ARBA" id="ARBA00023163"/>
    </source>
</evidence>
<name>A0A316A830_9ACTN</name>
<dbReference type="AlphaFoldDB" id="A0A316A830"/>
<dbReference type="PANTHER" id="PTHR30154:SF34">
    <property type="entry name" value="TRANSCRIPTIONAL REGULATOR AZLB"/>
    <property type="match status" value="1"/>
</dbReference>
<dbReference type="InterPro" id="IPR011008">
    <property type="entry name" value="Dimeric_a/b-barrel"/>
</dbReference>
<evidence type="ECO:0000313" key="6">
    <source>
        <dbReference type="Proteomes" id="UP000245469"/>
    </source>
</evidence>
<proteinExistence type="predicted"/>
<dbReference type="SUPFAM" id="SSF54909">
    <property type="entry name" value="Dimeric alpha+beta barrel"/>
    <property type="match status" value="1"/>
</dbReference>
<dbReference type="Gene3D" id="1.10.10.10">
    <property type="entry name" value="Winged helix-like DNA-binding domain superfamily/Winged helix DNA-binding domain"/>
    <property type="match status" value="2"/>
</dbReference>
<dbReference type="PANTHER" id="PTHR30154">
    <property type="entry name" value="LEUCINE-RESPONSIVE REGULATORY PROTEIN"/>
    <property type="match status" value="1"/>
</dbReference>
<gene>
    <name evidence="5" type="ORF">BXY45_1112</name>
</gene>
<dbReference type="Pfam" id="PF13404">
    <property type="entry name" value="HTH_AsnC-type"/>
    <property type="match status" value="2"/>
</dbReference>
<evidence type="ECO:0000259" key="4">
    <source>
        <dbReference type="PROSITE" id="PS50956"/>
    </source>
</evidence>
<dbReference type="PROSITE" id="PS50956">
    <property type="entry name" value="HTH_ASNC_2"/>
    <property type="match status" value="1"/>
</dbReference>
<dbReference type="InterPro" id="IPR019888">
    <property type="entry name" value="Tscrpt_reg_AsnC-like"/>
</dbReference>
<reference evidence="5 6" key="1">
    <citation type="submission" date="2018-03" db="EMBL/GenBank/DDBJ databases">
        <title>Genomic Encyclopedia of Archaeal and Bacterial Type Strains, Phase II (KMG-II): from individual species to whole genera.</title>
        <authorList>
            <person name="Goeker M."/>
        </authorList>
    </citation>
    <scope>NUCLEOTIDE SEQUENCE [LARGE SCALE GENOMIC DNA]</scope>
    <source>
        <strain evidence="5 6">DSM 44889</strain>
    </source>
</reference>